<dbReference type="InParanoid" id="H1XX12"/>
<dbReference type="EMBL" id="CM001402">
    <property type="protein sequence ID" value="EHO39699.1"/>
    <property type="molecule type" value="Genomic_DNA"/>
</dbReference>
<dbReference type="HOGENOM" id="CLU_1465633_0_0_0"/>
<gene>
    <name evidence="2" type="ORF">Cabys_2821</name>
    <name evidence="3" type="ORF">Calab_0045</name>
</gene>
<evidence type="ECO:0000313" key="3">
    <source>
        <dbReference type="EMBL" id="EHO39699.1"/>
    </source>
</evidence>
<dbReference type="RefSeq" id="WP_006926561.1">
    <property type="nucleotide sequence ID" value="NZ_CM001402.1"/>
</dbReference>
<evidence type="ECO:0000313" key="5">
    <source>
        <dbReference type="Proteomes" id="UP000183868"/>
    </source>
</evidence>
<dbReference type="KEGG" id="caby:Cabys_2821"/>
<dbReference type="InterPro" id="IPR026444">
    <property type="entry name" value="Secre_tail"/>
</dbReference>
<feature type="domain" description="Secretion system C-terminal sorting" evidence="1">
    <location>
        <begin position="109"/>
        <end position="180"/>
    </location>
</feature>
<dbReference type="AlphaFoldDB" id="H1XX12"/>
<sequence length="184" mass="21079">MILSFCISIRLSLKTFLSPPLFFNRNTVDENFELLQKNKRQSSTSKVTNYAFTDRAVYNGFTYYYRLADRDMNGVITYHSTVNATPNAKGIDFKQRAVVIKEFALHANYPNPFNPETTIRFDVPTLNSELQHIKLSVYNSMEQLVDVLYEGAISGGQYEMNWNAVNLSSGIYFVTLQSEQLAQI</sequence>
<dbReference type="EMBL" id="CP018099">
    <property type="protein sequence ID" value="APF19569.1"/>
    <property type="molecule type" value="Genomic_DNA"/>
</dbReference>
<evidence type="ECO:0000313" key="4">
    <source>
        <dbReference type="Proteomes" id="UP000004671"/>
    </source>
</evidence>
<accession>H1XX12</accession>
<organism evidence="3 4">
    <name type="scientific">Caldithrix abyssi DSM 13497</name>
    <dbReference type="NCBI Taxonomy" id="880073"/>
    <lineage>
        <taxon>Bacteria</taxon>
        <taxon>Pseudomonadati</taxon>
        <taxon>Calditrichota</taxon>
        <taxon>Calditrichia</taxon>
        <taxon>Calditrichales</taxon>
        <taxon>Calditrichaceae</taxon>
        <taxon>Caldithrix</taxon>
    </lineage>
</organism>
<dbReference type="eggNOG" id="COG4447">
    <property type="taxonomic scope" value="Bacteria"/>
</dbReference>
<dbReference type="Proteomes" id="UP000183868">
    <property type="component" value="Chromosome"/>
</dbReference>
<dbReference type="PaxDb" id="880073-Calab_0045"/>
<dbReference type="OrthoDB" id="9807669at2"/>
<dbReference type="NCBIfam" id="TIGR04183">
    <property type="entry name" value="Por_Secre_tail"/>
    <property type="match status" value="1"/>
</dbReference>
<reference evidence="3 4" key="1">
    <citation type="submission" date="2011-09" db="EMBL/GenBank/DDBJ databases">
        <title>The permanent draft genome of Caldithrix abyssi DSM 13497.</title>
        <authorList>
            <consortium name="US DOE Joint Genome Institute (JGI-PGF)"/>
            <person name="Lucas S."/>
            <person name="Han J."/>
            <person name="Lapidus A."/>
            <person name="Bruce D."/>
            <person name="Goodwin L."/>
            <person name="Pitluck S."/>
            <person name="Peters L."/>
            <person name="Kyrpides N."/>
            <person name="Mavromatis K."/>
            <person name="Ivanova N."/>
            <person name="Mikhailova N."/>
            <person name="Chertkov O."/>
            <person name="Detter J.C."/>
            <person name="Tapia R."/>
            <person name="Han C."/>
            <person name="Land M."/>
            <person name="Hauser L."/>
            <person name="Markowitz V."/>
            <person name="Cheng J.-F."/>
            <person name="Hugenholtz P."/>
            <person name="Woyke T."/>
            <person name="Wu D."/>
            <person name="Spring S."/>
            <person name="Brambilla E."/>
            <person name="Klenk H.-P."/>
            <person name="Eisen J.A."/>
        </authorList>
    </citation>
    <scope>NUCLEOTIDE SEQUENCE [LARGE SCALE GENOMIC DNA]</scope>
    <source>
        <strain evidence="3 4">DSM 13497</strain>
    </source>
</reference>
<keyword evidence="4" id="KW-1185">Reference proteome</keyword>
<name>H1XX12_CALAY</name>
<dbReference type="Gene3D" id="2.60.40.4070">
    <property type="match status" value="1"/>
</dbReference>
<protein>
    <submittedName>
        <fullName evidence="2">Por secretion system C-terminal sorting domain-containing protein</fullName>
    </submittedName>
</protein>
<dbReference type="Pfam" id="PF18962">
    <property type="entry name" value="Por_Secre_tail"/>
    <property type="match status" value="1"/>
</dbReference>
<dbReference type="STRING" id="880073.Cabys_2821"/>
<proteinExistence type="predicted"/>
<dbReference type="Proteomes" id="UP000004671">
    <property type="component" value="Chromosome"/>
</dbReference>
<evidence type="ECO:0000313" key="2">
    <source>
        <dbReference type="EMBL" id="APF19569.1"/>
    </source>
</evidence>
<evidence type="ECO:0000259" key="1">
    <source>
        <dbReference type="Pfam" id="PF18962"/>
    </source>
</evidence>
<reference evidence="2 5" key="2">
    <citation type="submission" date="2016-11" db="EMBL/GenBank/DDBJ databases">
        <title>Genomic analysis of Caldithrix abyssi and proposal of a novel bacterial phylum Caldithrichaeota.</title>
        <authorList>
            <person name="Kublanov I."/>
            <person name="Sigalova O."/>
            <person name="Gavrilov S."/>
            <person name="Lebedinsky A."/>
            <person name="Ivanova N."/>
            <person name="Daum C."/>
            <person name="Reddy T."/>
            <person name="Klenk H.P."/>
            <person name="Goker M."/>
            <person name="Reva O."/>
            <person name="Miroshnichenko M."/>
            <person name="Kyprides N."/>
            <person name="Woyke T."/>
            <person name="Gelfand M."/>
        </authorList>
    </citation>
    <scope>NUCLEOTIDE SEQUENCE [LARGE SCALE GENOMIC DNA]</scope>
    <source>
        <strain evidence="2 5">LF13</strain>
    </source>
</reference>